<dbReference type="InterPro" id="IPR050382">
    <property type="entry name" value="MFS_Na/Anion_cotransporter"/>
</dbReference>
<evidence type="ECO:0000259" key="8">
    <source>
        <dbReference type="PROSITE" id="PS50850"/>
    </source>
</evidence>
<protein>
    <recommendedName>
        <fullName evidence="8">Major facilitator superfamily (MFS) profile domain-containing protein</fullName>
    </recommendedName>
</protein>
<dbReference type="PANTHER" id="PTHR11662">
    <property type="entry name" value="SOLUTE CARRIER FAMILY 17"/>
    <property type="match status" value="1"/>
</dbReference>
<feature type="compositionally biased region" description="Basic and acidic residues" evidence="6">
    <location>
        <begin position="343"/>
        <end position="353"/>
    </location>
</feature>
<feature type="region of interest" description="Disordered" evidence="6">
    <location>
        <begin position="409"/>
        <end position="446"/>
    </location>
</feature>
<comment type="similarity">
    <text evidence="5">Belongs to the major facilitator superfamily. Sodium/anion cotransporter (TC 2.A.1.14) family.</text>
</comment>
<comment type="subcellular location">
    <subcellularLocation>
        <location evidence="1">Membrane</location>
        <topology evidence="1">Multi-pass membrane protein</topology>
    </subcellularLocation>
</comment>
<dbReference type="InterPro" id="IPR020846">
    <property type="entry name" value="MFS_dom"/>
</dbReference>
<feature type="region of interest" description="Disordered" evidence="6">
    <location>
        <begin position="313"/>
        <end position="369"/>
    </location>
</feature>
<evidence type="ECO:0000256" key="1">
    <source>
        <dbReference type="ARBA" id="ARBA00004141"/>
    </source>
</evidence>
<keyword evidence="4 7" id="KW-0472">Membrane</keyword>
<feature type="transmembrane region" description="Helical" evidence="7">
    <location>
        <begin position="148"/>
        <end position="172"/>
    </location>
</feature>
<reference evidence="9 10" key="1">
    <citation type="journal article" date="2023" name="IScience">
        <title>Expanded male sex-determining region conserved during the evolution of homothallism in the green alga Volvox.</title>
        <authorList>
            <person name="Yamamoto K."/>
            <person name="Matsuzaki R."/>
            <person name="Mahakham W."/>
            <person name="Heman W."/>
            <person name="Sekimoto H."/>
            <person name="Kawachi M."/>
            <person name="Minakuchi Y."/>
            <person name="Toyoda A."/>
            <person name="Nozaki H."/>
        </authorList>
    </citation>
    <scope>NUCLEOTIDE SEQUENCE [LARGE SCALE GENOMIC DNA]</scope>
    <source>
        <strain evidence="9 10">NIES-4468</strain>
    </source>
</reference>
<accession>A0ABQ5SHV5</accession>
<dbReference type="InterPro" id="IPR036259">
    <property type="entry name" value="MFS_trans_sf"/>
</dbReference>
<name>A0ABQ5SHV5_9CHLO</name>
<dbReference type="PROSITE" id="PS50850">
    <property type="entry name" value="MFS"/>
    <property type="match status" value="1"/>
</dbReference>
<feature type="transmembrane region" description="Helical" evidence="7">
    <location>
        <begin position="288"/>
        <end position="313"/>
    </location>
</feature>
<dbReference type="Gene3D" id="1.20.1250.20">
    <property type="entry name" value="MFS general substrate transporter like domains"/>
    <property type="match status" value="1"/>
</dbReference>
<evidence type="ECO:0000256" key="3">
    <source>
        <dbReference type="ARBA" id="ARBA00022989"/>
    </source>
</evidence>
<evidence type="ECO:0000256" key="5">
    <source>
        <dbReference type="ARBA" id="ARBA00024362"/>
    </source>
</evidence>
<gene>
    <name evidence="9" type="ORF">VaNZ11_014076</name>
</gene>
<feature type="transmembrane region" description="Helical" evidence="7">
    <location>
        <begin position="256"/>
        <end position="276"/>
    </location>
</feature>
<dbReference type="Pfam" id="PF07690">
    <property type="entry name" value="MFS_1"/>
    <property type="match status" value="1"/>
</dbReference>
<feature type="domain" description="Major facilitator superfamily (MFS) profile" evidence="8">
    <location>
        <begin position="127"/>
        <end position="481"/>
    </location>
</feature>
<feature type="transmembrane region" description="Helical" evidence="7">
    <location>
        <begin position="219"/>
        <end position="244"/>
    </location>
</feature>
<keyword evidence="3 7" id="KW-1133">Transmembrane helix</keyword>
<dbReference type="PANTHER" id="PTHR11662:SF446">
    <property type="entry name" value="SODIUM-DEPENDENT PHOSPHATE TRANSPORT PROTEIN 1, CHLOROPLASTIC"/>
    <property type="match status" value="1"/>
</dbReference>
<evidence type="ECO:0000313" key="10">
    <source>
        <dbReference type="Proteomes" id="UP001165090"/>
    </source>
</evidence>
<evidence type="ECO:0000256" key="2">
    <source>
        <dbReference type="ARBA" id="ARBA00022692"/>
    </source>
</evidence>
<dbReference type="SUPFAM" id="SSF103473">
    <property type="entry name" value="MFS general substrate transporter"/>
    <property type="match status" value="1"/>
</dbReference>
<evidence type="ECO:0000313" key="9">
    <source>
        <dbReference type="EMBL" id="GLI69460.1"/>
    </source>
</evidence>
<sequence>MMLLLTKPRTMTYTGSNPECRVGFPFLDCRFRKDRLCCNSIVLTSSKIAASRGSKLSTGPFSAVPSLPATSPLLSPCLQRDPYMITAYTCCGVSTRRSGAVARASQAMMQYGQHGSPRSRPQPWQVVSAVSAVAMLLCNFHRSVFTALLPLVAGSLALTPAELGLVQSSMLWGYLAGQIPAGRLADERGGDRVLLGGLALWSAATAATAAAAATSPEAALWTLLAARVAMGIFSAVIMPSVAAVTAQWVPPARKAATLAMIYAFFNVGGVLGLIVGPHLAGRSGGWPAAYITAAAGGVMWAVLGSAAVARIGTRPPLPSKRRKGQLPPPPSPLRQPHLPEAPSEQRQEQKLVNEEQVEVPDLPTSTHSLTYARPVVERDEPPSAAPIQAAFTSPSAAAQTAAASGAGRLLPGRAAASETVSISGRRGSLDPPSRMDTPPPAESSQRRSTLIQVAALCWCHGVIGWGFFVLQAWTPMYLQSL</sequence>
<evidence type="ECO:0000256" key="6">
    <source>
        <dbReference type="SAM" id="MobiDB-lite"/>
    </source>
</evidence>
<dbReference type="InterPro" id="IPR011701">
    <property type="entry name" value="MFS"/>
</dbReference>
<dbReference type="EMBL" id="BSDZ01000086">
    <property type="protein sequence ID" value="GLI69460.1"/>
    <property type="molecule type" value="Genomic_DNA"/>
</dbReference>
<comment type="caution">
    <text evidence="9">The sequence shown here is derived from an EMBL/GenBank/DDBJ whole genome shotgun (WGS) entry which is preliminary data.</text>
</comment>
<evidence type="ECO:0000256" key="7">
    <source>
        <dbReference type="SAM" id="Phobius"/>
    </source>
</evidence>
<organism evidence="9 10">
    <name type="scientific">Volvox africanus</name>
    <dbReference type="NCBI Taxonomy" id="51714"/>
    <lineage>
        <taxon>Eukaryota</taxon>
        <taxon>Viridiplantae</taxon>
        <taxon>Chlorophyta</taxon>
        <taxon>core chlorophytes</taxon>
        <taxon>Chlorophyceae</taxon>
        <taxon>CS clade</taxon>
        <taxon>Chlamydomonadales</taxon>
        <taxon>Volvocaceae</taxon>
        <taxon>Volvox</taxon>
    </lineage>
</organism>
<keyword evidence="2 7" id="KW-0812">Transmembrane</keyword>
<feature type="transmembrane region" description="Helical" evidence="7">
    <location>
        <begin position="193"/>
        <end position="213"/>
    </location>
</feature>
<keyword evidence="10" id="KW-1185">Reference proteome</keyword>
<evidence type="ECO:0000256" key="4">
    <source>
        <dbReference type="ARBA" id="ARBA00023136"/>
    </source>
</evidence>
<proteinExistence type="inferred from homology"/>
<feature type="non-terminal residue" evidence="9">
    <location>
        <position position="481"/>
    </location>
</feature>
<dbReference type="Proteomes" id="UP001165090">
    <property type="component" value="Unassembled WGS sequence"/>
</dbReference>
<feature type="transmembrane region" description="Helical" evidence="7">
    <location>
        <begin position="453"/>
        <end position="473"/>
    </location>
</feature>